<dbReference type="PROSITE" id="PS50181">
    <property type="entry name" value="FBOX"/>
    <property type="match status" value="1"/>
</dbReference>
<dbReference type="Gene3D" id="1.20.1280.50">
    <property type="match status" value="1"/>
</dbReference>
<dbReference type="SUPFAM" id="SSF81383">
    <property type="entry name" value="F-box domain"/>
    <property type="match status" value="1"/>
</dbReference>
<dbReference type="CDD" id="cd09917">
    <property type="entry name" value="F-box_SF"/>
    <property type="match status" value="1"/>
</dbReference>
<dbReference type="Proteomes" id="UP000236316">
    <property type="component" value="Segment"/>
</dbReference>
<proteinExistence type="predicted"/>
<keyword evidence="3" id="KW-1185">Reference proteome</keyword>
<organism evidence="2">
    <name type="scientific">Orpheovirus IHUMI-LCC2</name>
    <dbReference type="NCBI Taxonomy" id="2023057"/>
    <lineage>
        <taxon>Viruses</taxon>
        <taxon>Varidnaviria</taxon>
        <taxon>Bamfordvirae</taxon>
        <taxon>Nucleocytoviricota</taxon>
        <taxon>Megaviricetes</taxon>
        <taxon>Pimascovirales</taxon>
        <taxon>Ocovirineae</taxon>
        <taxon>Orpheoviridae</taxon>
        <taxon>Alphaorpheovirus</taxon>
        <taxon>Alphaorpheovirus massiliense</taxon>
    </lineage>
</organism>
<dbReference type="KEGG" id="vg:35382134"/>
<evidence type="ECO:0000313" key="2">
    <source>
        <dbReference type="EMBL" id="SNW62259.1"/>
    </source>
</evidence>
<feature type="domain" description="F-box" evidence="1">
    <location>
        <begin position="22"/>
        <end position="69"/>
    </location>
</feature>
<dbReference type="Pfam" id="PF12937">
    <property type="entry name" value="F-box-like"/>
    <property type="match status" value="1"/>
</dbReference>
<sequence length="380" mass="46248">LIIYKIYINKYIYTINFIYMNKIKMDFIPTELLAIIFSNVDYYDIDNVLLVNKSWYNIIKDNVIFWKELAYKYIYRNHKIDKLSITQIKKILDELYPTKRNMKYDEYGYAFKLWDALRQNYSDQRLIELFIPNDDYYTKFTYIKSKSSEVVDLIQPLLSYGREVFCRILLGRSFYDLYIEDENRIERGKGPAYDFRSYAGDFLINMKIMDKRLERVMINYYLEYLTDDTDSNMRYFFYIYKDKLDNASLSSFYGYKDDVNIDVLLHSENDKDVIEYIIGYALREPERISYDVIKKFLTYDNRKYYYFVGELLNPLHPYIISLLIFDGIVLFSDSYNIDNVKTWYVLSHLKNMGYKFPIIDKRINEINHLIYYILINDYKF</sequence>
<accession>A0A2I2L463</accession>
<dbReference type="EMBL" id="LT906555">
    <property type="protein sequence ID" value="SNW62259.1"/>
    <property type="molecule type" value="Genomic_DNA"/>
</dbReference>
<dbReference type="RefSeq" id="YP_009448561.1">
    <property type="nucleotide sequence ID" value="NC_036594.1"/>
</dbReference>
<dbReference type="InterPro" id="IPR001810">
    <property type="entry name" value="F-box_dom"/>
</dbReference>
<dbReference type="GeneID" id="35382134"/>
<gene>
    <name evidence="2" type="ORF">ORPV_355</name>
</gene>
<feature type="non-terminal residue" evidence="2">
    <location>
        <position position="1"/>
    </location>
</feature>
<dbReference type="SMART" id="SM00256">
    <property type="entry name" value="FBOX"/>
    <property type="match status" value="1"/>
</dbReference>
<protein>
    <submittedName>
        <fullName evidence="2">F-box domain-containing protein</fullName>
    </submittedName>
</protein>
<reference evidence="2" key="1">
    <citation type="submission" date="2017-08" db="EMBL/GenBank/DDBJ databases">
        <authorList>
            <consortium name="Urmite Genomes"/>
        </authorList>
    </citation>
    <scope>NUCLEOTIDE SEQUENCE [LARGE SCALE GENOMIC DNA]</scope>
    <source>
        <strain evidence="2">IHUMI-LCC2</strain>
    </source>
</reference>
<dbReference type="InterPro" id="IPR036047">
    <property type="entry name" value="F-box-like_dom_sf"/>
</dbReference>
<evidence type="ECO:0000313" key="3">
    <source>
        <dbReference type="Proteomes" id="UP000236316"/>
    </source>
</evidence>
<name>A0A2I2L463_9VIRU</name>
<evidence type="ECO:0000259" key="1">
    <source>
        <dbReference type="PROSITE" id="PS50181"/>
    </source>
</evidence>